<protein>
    <submittedName>
        <fullName evidence="3">Tripartite-type tricarboxylate transporter receptor subunit TctC</fullName>
    </submittedName>
</protein>
<name>A0A4Q7NJC8_9BURK</name>
<evidence type="ECO:0000313" key="4">
    <source>
        <dbReference type="Proteomes" id="UP000292445"/>
    </source>
</evidence>
<dbReference type="PANTHER" id="PTHR42928:SF5">
    <property type="entry name" value="BLR1237 PROTEIN"/>
    <property type="match status" value="1"/>
</dbReference>
<dbReference type="Gene3D" id="3.40.190.10">
    <property type="entry name" value="Periplasmic binding protein-like II"/>
    <property type="match status" value="1"/>
</dbReference>
<dbReference type="PANTHER" id="PTHR42928">
    <property type="entry name" value="TRICARBOXYLATE-BINDING PROTEIN"/>
    <property type="match status" value="1"/>
</dbReference>
<dbReference type="Proteomes" id="UP000292445">
    <property type="component" value="Unassembled WGS sequence"/>
</dbReference>
<dbReference type="SUPFAM" id="SSF53850">
    <property type="entry name" value="Periplasmic binding protein-like II"/>
    <property type="match status" value="1"/>
</dbReference>
<keyword evidence="4" id="KW-1185">Reference proteome</keyword>
<keyword evidence="2" id="KW-0732">Signal</keyword>
<proteinExistence type="inferred from homology"/>
<dbReference type="OrthoDB" id="8679294at2"/>
<reference evidence="3 4" key="1">
    <citation type="submission" date="2019-02" db="EMBL/GenBank/DDBJ databases">
        <title>Genomic Encyclopedia of Type Strains, Phase IV (KMG-IV): sequencing the most valuable type-strain genomes for metagenomic binning, comparative biology and taxonomic classification.</title>
        <authorList>
            <person name="Goeker M."/>
        </authorList>
    </citation>
    <scope>NUCLEOTIDE SEQUENCE [LARGE SCALE GENOMIC DNA]</scope>
    <source>
        <strain evidence="3 4">K24</strain>
    </source>
</reference>
<evidence type="ECO:0000313" key="3">
    <source>
        <dbReference type="EMBL" id="RZS85171.1"/>
    </source>
</evidence>
<sequence>MKKILSSAVFAASALVAFSSTAATIQAIVPFPAGGPLDLVARIVTAQMQQASGDVFVVDNRGGANGMIGARAAAGGAANGSSLLFADGAMVTVNPRLYPRDPAFDAERDLKVVAAVAFQPAVLVVNTSVPVKSLKDFIAYAKDKRLDYASGGLGSQGHLTMAAFAGAAGLDMTHVPYKGGAPAMNDLVGGQVPAAFVGVAGAMGFIKSGRLKALAVSGDQRIPAMPDVPTVSEAGLPGFVMQGAYFVMVPSKTPDAVVKTLEQRVLAAASDKQAQQKLRDLGLDAKTMDRAASERWLATERQRMGKLIADHGIKAE</sequence>
<comment type="caution">
    <text evidence="3">The sequence shown here is derived from an EMBL/GenBank/DDBJ whole genome shotgun (WGS) entry which is preliminary data.</text>
</comment>
<dbReference type="Pfam" id="PF03401">
    <property type="entry name" value="TctC"/>
    <property type="match status" value="1"/>
</dbReference>
<accession>A0A4Q7NJC8</accession>
<dbReference type="AlphaFoldDB" id="A0A4Q7NJC8"/>
<gene>
    <name evidence="3" type="ORF">EV675_1194</name>
</gene>
<evidence type="ECO:0000256" key="2">
    <source>
        <dbReference type="SAM" id="SignalP"/>
    </source>
</evidence>
<organism evidence="3 4">
    <name type="scientific">Pigmentiphaga kullae</name>
    <dbReference type="NCBI Taxonomy" id="151784"/>
    <lineage>
        <taxon>Bacteria</taxon>
        <taxon>Pseudomonadati</taxon>
        <taxon>Pseudomonadota</taxon>
        <taxon>Betaproteobacteria</taxon>
        <taxon>Burkholderiales</taxon>
        <taxon>Alcaligenaceae</taxon>
        <taxon>Pigmentiphaga</taxon>
    </lineage>
</organism>
<dbReference type="InterPro" id="IPR005064">
    <property type="entry name" value="BUG"/>
</dbReference>
<feature type="signal peptide" evidence="2">
    <location>
        <begin position="1"/>
        <end position="22"/>
    </location>
</feature>
<dbReference type="CDD" id="cd07012">
    <property type="entry name" value="PBP2_Bug_TTT"/>
    <property type="match status" value="1"/>
</dbReference>
<dbReference type="EMBL" id="SGXC01000001">
    <property type="protein sequence ID" value="RZS85171.1"/>
    <property type="molecule type" value="Genomic_DNA"/>
</dbReference>
<feature type="chain" id="PRO_5020235465" evidence="2">
    <location>
        <begin position="23"/>
        <end position="316"/>
    </location>
</feature>
<dbReference type="RefSeq" id="WP_130356429.1">
    <property type="nucleotide sequence ID" value="NZ_SGXC01000001.1"/>
</dbReference>
<evidence type="ECO:0000256" key="1">
    <source>
        <dbReference type="ARBA" id="ARBA00006987"/>
    </source>
</evidence>
<keyword evidence="3" id="KW-0675">Receptor</keyword>
<dbReference type="InterPro" id="IPR042100">
    <property type="entry name" value="Bug_dom1"/>
</dbReference>
<comment type="similarity">
    <text evidence="1">Belongs to the UPF0065 (bug) family.</text>
</comment>
<dbReference type="PIRSF" id="PIRSF017082">
    <property type="entry name" value="YflP"/>
    <property type="match status" value="1"/>
</dbReference>
<dbReference type="Gene3D" id="3.40.190.150">
    <property type="entry name" value="Bordetella uptake gene, domain 1"/>
    <property type="match status" value="1"/>
</dbReference>